<dbReference type="RefSeq" id="WP_271435194.1">
    <property type="nucleotide sequence ID" value="NZ_CP073355.1"/>
</dbReference>
<organism evidence="2 3">
    <name type="scientific">Thermospira aquatica</name>
    <dbReference type="NCBI Taxonomy" id="2828656"/>
    <lineage>
        <taxon>Bacteria</taxon>
        <taxon>Pseudomonadati</taxon>
        <taxon>Spirochaetota</taxon>
        <taxon>Spirochaetia</taxon>
        <taxon>Brevinematales</taxon>
        <taxon>Thermospiraceae</taxon>
        <taxon>Thermospira</taxon>
    </lineage>
</organism>
<evidence type="ECO:0000256" key="1">
    <source>
        <dbReference type="SAM" id="SignalP"/>
    </source>
</evidence>
<reference evidence="2" key="1">
    <citation type="submission" date="2021-04" db="EMBL/GenBank/DDBJ databases">
        <authorList>
            <person name="Postec A."/>
        </authorList>
    </citation>
    <scope>NUCLEOTIDE SEQUENCE</scope>
    <source>
        <strain evidence="2">F1F22</strain>
    </source>
</reference>
<name>A0AAX3BCT8_9SPIR</name>
<evidence type="ECO:0000313" key="3">
    <source>
        <dbReference type="Proteomes" id="UP001056539"/>
    </source>
</evidence>
<evidence type="ECO:0000313" key="2">
    <source>
        <dbReference type="EMBL" id="URA10062.1"/>
    </source>
</evidence>
<dbReference type="EMBL" id="CP073355">
    <property type="protein sequence ID" value="URA10062.1"/>
    <property type="molecule type" value="Genomic_DNA"/>
</dbReference>
<dbReference type="Proteomes" id="UP001056539">
    <property type="component" value="Chromosome"/>
</dbReference>
<feature type="chain" id="PRO_5043713204" description="DUF5723 domain-containing protein" evidence="1">
    <location>
        <begin position="22"/>
        <end position="431"/>
    </location>
</feature>
<dbReference type="KEGG" id="taqu:KDW03_11355"/>
<feature type="signal peptide" evidence="1">
    <location>
        <begin position="1"/>
        <end position="21"/>
    </location>
</feature>
<reference evidence="2" key="2">
    <citation type="submission" date="2022-06" db="EMBL/GenBank/DDBJ databases">
        <title>Thermospira aquatica gen. nov., sp. nov.</title>
        <authorList>
            <person name="Ben Ali Gam Z."/>
            <person name="Labat M."/>
        </authorList>
    </citation>
    <scope>NUCLEOTIDE SEQUENCE</scope>
    <source>
        <strain evidence="2">F1F22</strain>
    </source>
</reference>
<accession>A0AAX3BCT8</accession>
<dbReference type="AlphaFoldDB" id="A0AAX3BCT8"/>
<proteinExistence type="predicted"/>
<keyword evidence="3" id="KW-1185">Reference proteome</keyword>
<evidence type="ECO:0008006" key="4">
    <source>
        <dbReference type="Google" id="ProtNLM"/>
    </source>
</evidence>
<sequence length="431" mass="48591">MKRRIFVLLVVAGLLTGNLWAEETNETATQSAPSQSSLPFNFGFQVGNITIDGTNYLSLRLQPDLSLGKFGIGLDLNLEFDPNWNFRTSEWNTWQAVLSKILYIRYGLKNDPFYIKVGNIDDFTLGNGWIMRRFSNMRDFPSVKKLGLAFDMDFKIAGFESAVDNIWDWDIMGLRAYVRPLQPTKIFLIEKLEIGTTVAADLDPGNPTPPADKPYQFTDSNQKPVVVVGADMRLPVVSSPVFSLVPYLDGAFILGKGTGEAVGLQGGILSIIPYRFEVRILQPRFVPTYFDSYYESIRSTKYDSLDNYSNHYAGWAFNSGLSLMNGALFFDFTIEDDWGDASLPTLNLSLGATKEVLKLFDIKATWSRQNIAEWSDVFKYESENSQLGLLINYYASQNLILAIEYKRTFKLDENGTIQSLTTTSVSTRVTF</sequence>
<keyword evidence="1" id="KW-0732">Signal</keyword>
<protein>
    <recommendedName>
        <fullName evidence="4">DUF5723 domain-containing protein</fullName>
    </recommendedName>
</protein>
<gene>
    <name evidence="2" type="ORF">KDW03_11355</name>
</gene>